<proteinExistence type="predicted"/>
<comment type="caution">
    <text evidence="1">The sequence shown here is derived from an EMBL/GenBank/DDBJ whole genome shotgun (WGS) entry which is preliminary data.</text>
</comment>
<accession>A0A645CNY9</accession>
<evidence type="ECO:0000313" key="1">
    <source>
        <dbReference type="EMBL" id="MPM78780.1"/>
    </source>
</evidence>
<sequence>MGGFLRLFPYDGEKFTLMTEFKYMLPVEKNPGIESFSLSAGIIYSDHEHYGIEFFETMSTDMSEPSGVPFYSGIRVHYYFIKRLCRRPRWLI</sequence>
<protein>
    <submittedName>
        <fullName evidence="1">Uncharacterized protein</fullName>
    </submittedName>
</protein>
<dbReference type="EMBL" id="VSSQ01028889">
    <property type="protein sequence ID" value="MPM78780.1"/>
    <property type="molecule type" value="Genomic_DNA"/>
</dbReference>
<reference evidence="1" key="1">
    <citation type="submission" date="2019-08" db="EMBL/GenBank/DDBJ databases">
        <authorList>
            <person name="Kucharzyk K."/>
            <person name="Murdoch R.W."/>
            <person name="Higgins S."/>
            <person name="Loffler F."/>
        </authorList>
    </citation>
    <scope>NUCLEOTIDE SEQUENCE</scope>
</reference>
<organism evidence="1">
    <name type="scientific">bioreactor metagenome</name>
    <dbReference type="NCBI Taxonomy" id="1076179"/>
    <lineage>
        <taxon>unclassified sequences</taxon>
        <taxon>metagenomes</taxon>
        <taxon>ecological metagenomes</taxon>
    </lineage>
</organism>
<name>A0A645CNY9_9ZZZZ</name>
<dbReference type="AlphaFoldDB" id="A0A645CNY9"/>
<gene>
    <name evidence="1" type="ORF">SDC9_125793</name>
</gene>